<accession>A0AAU9IJ06</accession>
<organism evidence="1 2">
    <name type="scientific">Blepharisma stoltei</name>
    <dbReference type="NCBI Taxonomy" id="1481888"/>
    <lineage>
        <taxon>Eukaryota</taxon>
        <taxon>Sar</taxon>
        <taxon>Alveolata</taxon>
        <taxon>Ciliophora</taxon>
        <taxon>Postciliodesmatophora</taxon>
        <taxon>Heterotrichea</taxon>
        <taxon>Heterotrichida</taxon>
        <taxon>Blepharismidae</taxon>
        <taxon>Blepharisma</taxon>
    </lineage>
</organism>
<name>A0AAU9IJ06_9CILI</name>
<dbReference type="Proteomes" id="UP001162131">
    <property type="component" value="Unassembled WGS sequence"/>
</dbReference>
<evidence type="ECO:0000313" key="2">
    <source>
        <dbReference type="Proteomes" id="UP001162131"/>
    </source>
</evidence>
<sequence length="76" mass="8708">MCDKRYVLKFFILKPTLSPSKAKNKFGFLEIFELILEWLKLESNSKGSLQLKRLLSQSLMLNGANKIAKTLAMMQA</sequence>
<evidence type="ECO:0000313" key="1">
    <source>
        <dbReference type="EMBL" id="CAG9314073.1"/>
    </source>
</evidence>
<comment type="caution">
    <text evidence="1">The sequence shown here is derived from an EMBL/GenBank/DDBJ whole genome shotgun (WGS) entry which is preliminary data.</text>
</comment>
<keyword evidence="2" id="KW-1185">Reference proteome</keyword>
<proteinExistence type="predicted"/>
<dbReference type="AlphaFoldDB" id="A0AAU9IJ06"/>
<gene>
    <name evidence="1" type="ORF">BSTOLATCC_MIC9870</name>
</gene>
<reference evidence="1" key="1">
    <citation type="submission" date="2021-09" db="EMBL/GenBank/DDBJ databases">
        <authorList>
            <consortium name="AG Swart"/>
            <person name="Singh M."/>
            <person name="Singh A."/>
            <person name="Seah K."/>
            <person name="Emmerich C."/>
        </authorList>
    </citation>
    <scope>NUCLEOTIDE SEQUENCE</scope>
    <source>
        <strain evidence="1">ATCC30299</strain>
    </source>
</reference>
<protein>
    <submittedName>
        <fullName evidence="1">Uncharacterized protein</fullName>
    </submittedName>
</protein>
<dbReference type="EMBL" id="CAJZBQ010000011">
    <property type="protein sequence ID" value="CAG9314073.1"/>
    <property type="molecule type" value="Genomic_DNA"/>
</dbReference>